<evidence type="ECO:0000256" key="2">
    <source>
        <dbReference type="ARBA" id="ARBA00022664"/>
    </source>
</evidence>
<dbReference type="AlphaFoldDB" id="A0A9Q1KD39"/>
<feature type="compositionally biased region" description="Basic residues" evidence="4">
    <location>
        <begin position="250"/>
        <end position="261"/>
    </location>
</feature>
<dbReference type="SMART" id="SM01098">
    <property type="entry name" value="CPSF73-100_C"/>
    <property type="match status" value="1"/>
</dbReference>
<evidence type="ECO:0000256" key="3">
    <source>
        <dbReference type="ARBA" id="ARBA00023242"/>
    </source>
</evidence>
<keyword evidence="7" id="KW-1185">Reference proteome</keyword>
<keyword evidence="2" id="KW-0507">mRNA processing</keyword>
<feature type="region of interest" description="Disordered" evidence="4">
    <location>
        <begin position="237"/>
        <end position="261"/>
    </location>
</feature>
<feature type="domain" description="Pre-mRNA 3'-end-processing endonuclease polyadenylation factor C-term" evidence="5">
    <location>
        <begin position="32"/>
        <end position="235"/>
    </location>
</feature>
<evidence type="ECO:0000256" key="4">
    <source>
        <dbReference type="SAM" id="MobiDB-lite"/>
    </source>
</evidence>
<dbReference type="EMBL" id="JAKOGI010000185">
    <property type="protein sequence ID" value="KAJ8440740.1"/>
    <property type="molecule type" value="Genomic_DNA"/>
</dbReference>
<protein>
    <recommendedName>
        <fullName evidence="5">Pre-mRNA 3'-end-processing endonuclease polyadenylation factor C-term domain-containing protein</fullName>
    </recommendedName>
</protein>
<organism evidence="6 7">
    <name type="scientific">Carnegiea gigantea</name>
    <dbReference type="NCBI Taxonomy" id="171969"/>
    <lineage>
        <taxon>Eukaryota</taxon>
        <taxon>Viridiplantae</taxon>
        <taxon>Streptophyta</taxon>
        <taxon>Embryophyta</taxon>
        <taxon>Tracheophyta</taxon>
        <taxon>Spermatophyta</taxon>
        <taxon>Magnoliopsida</taxon>
        <taxon>eudicotyledons</taxon>
        <taxon>Gunneridae</taxon>
        <taxon>Pentapetalae</taxon>
        <taxon>Caryophyllales</taxon>
        <taxon>Cactineae</taxon>
        <taxon>Cactaceae</taxon>
        <taxon>Cactoideae</taxon>
        <taxon>Echinocereeae</taxon>
        <taxon>Carnegiea</taxon>
    </lineage>
</organism>
<dbReference type="Pfam" id="PF11718">
    <property type="entry name" value="CPSF73-100_C"/>
    <property type="match status" value="1"/>
</dbReference>
<comment type="caution">
    <text evidence="6">The sequence shown here is derived from an EMBL/GenBank/DDBJ whole genome shotgun (WGS) entry which is preliminary data.</text>
</comment>
<dbReference type="GO" id="GO:0004534">
    <property type="term" value="F:5'-3' RNA exonuclease activity"/>
    <property type="evidence" value="ECO:0007669"/>
    <property type="project" value="TreeGrafter"/>
</dbReference>
<dbReference type="InterPro" id="IPR021718">
    <property type="entry name" value="CPSF73-100_C"/>
</dbReference>
<dbReference type="InterPro" id="IPR050698">
    <property type="entry name" value="MBL"/>
</dbReference>
<comment type="subcellular location">
    <subcellularLocation>
        <location evidence="1">Nucleus</location>
    </subcellularLocation>
</comment>
<dbReference type="GO" id="GO:0005847">
    <property type="term" value="C:mRNA cleavage and polyadenylation specificity factor complex"/>
    <property type="evidence" value="ECO:0007669"/>
    <property type="project" value="TreeGrafter"/>
</dbReference>
<evidence type="ECO:0000256" key="1">
    <source>
        <dbReference type="ARBA" id="ARBA00004123"/>
    </source>
</evidence>
<gene>
    <name evidence="6" type="ORF">Cgig2_005471</name>
</gene>
<dbReference type="PANTHER" id="PTHR11203:SF11">
    <property type="entry name" value="CLEAVAGE AND POLYADENYLATION SPECIFICITY FACTOR SUBUNIT 3"/>
    <property type="match status" value="1"/>
</dbReference>
<dbReference type="Proteomes" id="UP001153076">
    <property type="component" value="Unassembled WGS sequence"/>
</dbReference>
<dbReference type="OrthoDB" id="10249535at2759"/>
<evidence type="ECO:0000259" key="5">
    <source>
        <dbReference type="SMART" id="SM01098"/>
    </source>
</evidence>
<dbReference type="GO" id="GO:0003723">
    <property type="term" value="F:RNA binding"/>
    <property type="evidence" value="ECO:0007669"/>
    <property type="project" value="TreeGrafter"/>
</dbReference>
<evidence type="ECO:0000313" key="7">
    <source>
        <dbReference type="Proteomes" id="UP001153076"/>
    </source>
</evidence>
<proteinExistence type="predicted"/>
<reference evidence="6" key="1">
    <citation type="submission" date="2022-04" db="EMBL/GenBank/DDBJ databases">
        <title>Carnegiea gigantea Genome sequencing and assembly v2.</title>
        <authorList>
            <person name="Copetti D."/>
            <person name="Sanderson M.J."/>
            <person name="Burquez A."/>
            <person name="Wojciechowski M.F."/>
        </authorList>
    </citation>
    <scope>NUCLEOTIDE SEQUENCE</scope>
    <source>
        <strain evidence="6">SGP5-SGP5p</strain>
        <tissue evidence="6">Aerial part</tissue>
    </source>
</reference>
<dbReference type="PANTHER" id="PTHR11203">
    <property type="entry name" value="CLEAVAGE AND POLYADENYLATION SPECIFICITY FACTOR FAMILY MEMBER"/>
    <property type="match status" value="1"/>
</dbReference>
<evidence type="ECO:0000313" key="6">
    <source>
        <dbReference type="EMBL" id="KAJ8440740.1"/>
    </source>
</evidence>
<accession>A0A9Q1KD39</accession>
<dbReference type="GO" id="GO:0006398">
    <property type="term" value="P:mRNA 3'-end processing by stem-loop binding and cleavage"/>
    <property type="evidence" value="ECO:0007669"/>
    <property type="project" value="TreeGrafter"/>
</dbReference>
<dbReference type="GO" id="GO:0004521">
    <property type="term" value="F:RNA endonuclease activity"/>
    <property type="evidence" value="ECO:0007669"/>
    <property type="project" value="TreeGrafter"/>
</dbReference>
<sequence>MSPKNCQSVEMYFSSEKMAKAIGKLAEKTPEVGETVSGLLVKKGFTYQIMAPQDLHVFSQLCTANINQRITIPYSGAFGVLKHRLKQIYESVDSGVDEDSDVTTLRVHDRVTIKQESDKHVSLHWTADPIGDMVSDSIVALILNMTREMPQVVVKSEAVKTEEENQKKMEKVAHALLVSLFGDVKLGEDGKLVITVDSNVAYLDKQSGDVESENEGLKERVRIAFRRIQSAVRSCTYSTNKRTDAEHERKAKKRKRTTHQV</sequence>
<keyword evidence="3" id="KW-0539">Nucleus</keyword>
<name>A0A9Q1KD39_9CARY</name>